<evidence type="ECO:0000256" key="22">
    <source>
        <dbReference type="ARBA" id="ARBA00049276"/>
    </source>
</evidence>
<feature type="transmembrane region" description="Helical" evidence="32">
    <location>
        <begin position="27"/>
        <end position="50"/>
    </location>
</feature>
<accession>A0AA97MA92</accession>
<comment type="function">
    <text evidence="26">As a major transporter of conjugated bile salts from plasma into the hepatocyte, it plays a key role in the enterohepatic circulation of bile salts necessary for the solubilization and absorption of dietary fat and fat-soluble vitamins. It is strictly dependent on the extracellular presence of sodium. It exhibits broad substrate specificity and transports various bile acids, such as taurocholate, cholate, as well as non-bile acid organic compounds, such as estrone sulfate. Works collaboratively with the ileal transporter (NTCP2), the organic solute transporter (OST), and the bile salt export pump (BSEP), to ensure efficacious biological recycling of bile acids during enterohepatic circulation.</text>
</comment>
<dbReference type="AlphaFoldDB" id="A0AA97MA92"/>
<evidence type="ECO:0000256" key="24">
    <source>
        <dbReference type="ARBA" id="ARBA00052374"/>
    </source>
</evidence>
<name>A0AA97MA92_9PASS</name>
<evidence type="ECO:0000256" key="14">
    <source>
        <dbReference type="ARBA" id="ARBA00034215"/>
    </source>
</evidence>
<evidence type="ECO:0000256" key="21">
    <source>
        <dbReference type="ARBA" id="ARBA00048338"/>
    </source>
</evidence>
<evidence type="ECO:0000256" key="28">
    <source>
        <dbReference type="ARBA" id="ARBA00075177"/>
    </source>
</evidence>
<evidence type="ECO:0000256" key="19">
    <source>
        <dbReference type="ARBA" id="ARBA00048013"/>
    </source>
</evidence>
<evidence type="ECO:0000256" key="5">
    <source>
        <dbReference type="ARBA" id="ARBA00022692"/>
    </source>
</evidence>
<feature type="transmembrane region" description="Helical" evidence="32">
    <location>
        <begin position="291"/>
        <end position="308"/>
    </location>
</feature>
<keyword evidence="5 32" id="KW-0812">Transmembrane</keyword>
<evidence type="ECO:0000313" key="33">
    <source>
        <dbReference type="EMBL" id="NXE87978.1"/>
    </source>
</evidence>
<evidence type="ECO:0000256" key="8">
    <source>
        <dbReference type="ARBA" id="ARBA00023053"/>
    </source>
</evidence>
<evidence type="ECO:0000256" key="16">
    <source>
        <dbReference type="ARBA" id="ARBA00047311"/>
    </source>
</evidence>
<evidence type="ECO:0000256" key="30">
    <source>
        <dbReference type="ARBA" id="ARBA00078029"/>
    </source>
</evidence>
<dbReference type="InterPro" id="IPR038770">
    <property type="entry name" value="Na+/solute_symporter_sf"/>
</dbReference>
<keyword evidence="34" id="KW-1185">Reference proteome</keyword>
<evidence type="ECO:0000256" key="31">
    <source>
        <dbReference type="ARBA" id="ARBA00082917"/>
    </source>
</evidence>
<dbReference type="PANTHER" id="PTHR10361">
    <property type="entry name" value="SODIUM-BILE ACID COTRANSPORTER"/>
    <property type="match status" value="1"/>
</dbReference>
<evidence type="ECO:0000313" key="34">
    <source>
        <dbReference type="Proteomes" id="UP000521578"/>
    </source>
</evidence>
<dbReference type="GO" id="GO:0005886">
    <property type="term" value="C:plasma membrane"/>
    <property type="evidence" value="ECO:0007669"/>
    <property type="project" value="UniProtKB-SubCell"/>
</dbReference>
<dbReference type="NCBIfam" id="TIGR00841">
    <property type="entry name" value="bass"/>
    <property type="match status" value="1"/>
</dbReference>
<keyword evidence="11 32" id="KW-0472">Membrane</keyword>
<protein>
    <recommendedName>
        <fullName evidence="27">Hepatic sodium/bile acid cotransporter</fullName>
    </recommendedName>
    <alternativeName>
        <fullName evidence="29">Na(+)/bile acid cotransporter</fullName>
    </alternativeName>
    <alternativeName>
        <fullName evidence="28">Na(+)/taurocholate transport protein</fullName>
    </alternativeName>
    <alternativeName>
        <fullName evidence="30">Sodium/taurocholate cotransporting polypeptide</fullName>
    </alternativeName>
    <alternativeName>
        <fullName evidence="31">Solute carrier family 10 member 1</fullName>
    </alternativeName>
</protein>
<evidence type="ECO:0000256" key="2">
    <source>
        <dbReference type="ARBA" id="ARBA00006528"/>
    </source>
</evidence>
<comment type="catalytic activity">
    <reaction evidence="16">
        <text>tauroallocholate(out) + 2 Na(+)(out) = tauroallocholate(in) + 2 Na(+)(in)</text>
        <dbReference type="Rhea" id="RHEA:51840"/>
        <dbReference type="ChEBI" id="CHEBI:29101"/>
        <dbReference type="ChEBI" id="CHEBI:191406"/>
    </reaction>
</comment>
<feature type="transmembrane region" description="Helical" evidence="32">
    <location>
        <begin position="193"/>
        <end position="219"/>
    </location>
</feature>
<keyword evidence="10" id="KW-0406">Ion transport</keyword>
<keyword evidence="8" id="KW-0915">Sodium</keyword>
<dbReference type="EMBL" id="VWPS01000022">
    <property type="protein sequence ID" value="NXE87978.1"/>
    <property type="molecule type" value="Genomic_DNA"/>
</dbReference>
<dbReference type="Gene3D" id="1.20.1530.20">
    <property type="match status" value="1"/>
</dbReference>
<feature type="non-terminal residue" evidence="33">
    <location>
        <position position="1"/>
    </location>
</feature>
<evidence type="ECO:0000256" key="20">
    <source>
        <dbReference type="ARBA" id="ARBA00048327"/>
    </source>
</evidence>
<comment type="catalytic activity">
    <reaction evidence="25">
        <text>estrone 3-sulfate(out) + 2 Na(+)(out) = estrone 3-sulfate(in) + 2 Na(+)(in)</text>
        <dbReference type="Rhea" id="RHEA:71083"/>
        <dbReference type="ChEBI" id="CHEBI:29101"/>
        <dbReference type="ChEBI" id="CHEBI:60050"/>
    </reaction>
</comment>
<evidence type="ECO:0000256" key="17">
    <source>
        <dbReference type="ARBA" id="ARBA00047596"/>
    </source>
</evidence>
<comment type="catalytic activity">
    <reaction evidence="20">
        <text>taurocholate(out) + 2 Na(+)(out) = taurocholate(in) + 2 Na(+)(in)</text>
        <dbReference type="Rhea" id="RHEA:71875"/>
        <dbReference type="ChEBI" id="CHEBI:29101"/>
        <dbReference type="ChEBI" id="CHEBI:36257"/>
    </reaction>
</comment>
<evidence type="ECO:0000256" key="25">
    <source>
        <dbReference type="ARBA" id="ARBA00052405"/>
    </source>
</evidence>
<comment type="subcellular location">
    <subcellularLocation>
        <location evidence="1">Cell membrane</location>
        <topology evidence="1">Multi-pass membrane protein</topology>
    </subcellularLocation>
</comment>
<evidence type="ECO:0000256" key="29">
    <source>
        <dbReference type="ARBA" id="ARBA00075246"/>
    </source>
</evidence>
<evidence type="ECO:0000256" key="23">
    <source>
        <dbReference type="ARBA" id="ARBA00051799"/>
    </source>
</evidence>
<sequence>SGCTQSSTCLTSVASPFAFGQQATDKALNAILIVALFVIMVSLGCTMEIAKITAHLRKPKGVAIAVMAQYGIMPLIAFILGKFFQLGATESLAILICGCCPGGNLSNIFSRALRGDMNLSIVMTACSMVLAIGLMPLLLYLYSGGLCEGDLEGKVPYKGIITSLVLMLIPCAIGIILNEKKPQYTGFITKTGMVVLLLSSAVIIVLSVANMGSSIMVIFSPSLLGSSALMPLTGFLLGYAVSAVFKLDDRCRRTVCMETGCQNVQLCSAILKVAFAPEIIGPLYFFPLLYLLFQLGEGLLLILVFRIHDRTKKANGK</sequence>
<reference evidence="33" key="1">
    <citation type="submission" date="2022-12" db="EMBL/GenBank/DDBJ databases">
        <title>Bird 10,000 Genomes (B10K) Project - Family phase.</title>
        <authorList>
            <person name="Zhang G."/>
        </authorList>
    </citation>
    <scope>NUCLEOTIDE SEQUENCE</scope>
    <source>
        <strain evidence="33">B10K-CU-030-46</strain>
        <tissue evidence="33">Muscle</tissue>
    </source>
</reference>
<comment type="catalytic activity">
    <reaction evidence="24">
        <text>taurohyodeoxycholate(out) + 2 Na(+)(out) = taurohyodeoxycholate(in) + 2 Na(+)(in)</text>
        <dbReference type="Rhea" id="RHEA:72167"/>
        <dbReference type="ChEBI" id="CHEBI:29101"/>
        <dbReference type="ChEBI" id="CHEBI:191407"/>
    </reaction>
</comment>
<comment type="catalytic activity">
    <reaction evidence="23">
        <text>taurohyocholate(out) + 2 Na(+)(out) = taurohyocholate(in) + 2 Na(+)(in)</text>
        <dbReference type="Rhea" id="RHEA:72171"/>
        <dbReference type="ChEBI" id="CHEBI:29101"/>
        <dbReference type="ChEBI" id="CHEBI:58874"/>
    </reaction>
</comment>
<evidence type="ECO:0000256" key="9">
    <source>
        <dbReference type="ARBA" id="ARBA00023055"/>
    </source>
</evidence>
<feature type="transmembrane region" description="Helical" evidence="32">
    <location>
        <begin position="121"/>
        <end position="143"/>
    </location>
</feature>
<evidence type="ECO:0000256" key="7">
    <source>
        <dbReference type="ARBA" id="ARBA00022989"/>
    </source>
</evidence>
<evidence type="ECO:0000256" key="12">
    <source>
        <dbReference type="ARBA" id="ARBA00023180"/>
    </source>
</evidence>
<comment type="catalytic activity">
    <reaction evidence="22">
        <text>tauronorcholate(out) + 2 Na(+)(out) = tauronorcholate(in) + 2 Na(+)(in)</text>
        <dbReference type="Rhea" id="RHEA:71915"/>
        <dbReference type="ChEBI" id="CHEBI:29101"/>
        <dbReference type="ChEBI" id="CHEBI:191405"/>
    </reaction>
</comment>
<comment type="caution">
    <text evidence="33">The sequence shown here is derived from an EMBL/GenBank/DDBJ whole genome shotgun (WGS) entry which is preliminary data.</text>
</comment>
<evidence type="ECO:0000256" key="6">
    <source>
        <dbReference type="ARBA" id="ARBA00022847"/>
    </source>
</evidence>
<keyword evidence="9" id="KW-0445">Lipid transport</keyword>
<feature type="transmembrane region" description="Helical" evidence="32">
    <location>
        <begin position="225"/>
        <end position="245"/>
    </location>
</feature>
<evidence type="ECO:0000256" key="11">
    <source>
        <dbReference type="ARBA" id="ARBA00023136"/>
    </source>
</evidence>
<keyword evidence="6" id="KW-0769">Symport</keyword>
<dbReference type="PANTHER" id="PTHR10361:SF40">
    <property type="entry name" value="HEPATIC SODIUM_BILE ACID COTRANSPORTER"/>
    <property type="match status" value="1"/>
</dbReference>
<keyword evidence="4" id="KW-1003">Cell membrane</keyword>
<dbReference type="FunFam" id="1.20.1530.20:FF:000016">
    <property type="entry name" value="Solute carrier family 10 member 1"/>
    <property type="match status" value="1"/>
</dbReference>
<comment type="catalytic activity">
    <reaction evidence="21">
        <text>taurochenodeoxycholate(out) + 2 Na(+)(out) = taurochenodeoxycholate(in) + 2 Na(+)(in)</text>
        <dbReference type="Rhea" id="RHEA:71923"/>
        <dbReference type="ChEBI" id="CHEBI:9407"/>
        <dbReference type="ChEBI" id="CHEBI:29101"/>
    </reaction>
</comment>
<dbReference type="GO" id="GO:0008508">
    <property type="term" value="F:bile acid:sodium symporter activity"/>
    <property type="evidence" value="ECO:0007669"/>
    <property type="project" value="TreeGrafter"/>
</dbReference>
<feature type="transmembrane region" description="Helical" evidence="32">
    <location>
        <begin position="155"/>
        <end position="177"/>
    </location>
</feature>
<feature type="non-terminal residue" evidence="33">
    <location>
        <position position="317"/>
    </location>
</feature>
<dbReference type="InterPro" id="IPR002657">
    <property type="entry name" value="BilAc:Na_symport/Acr3"/>
</dbReference>
<dbReference type="Pfam" id="PF01758">
    <property type="entry name" value="SBF"/>
    <property type="match status" value="1"/>
</dbReference>
<evidence type="ECO:0000256" key="10">
    <source>
        <dbReference type="ARBA" id="ARBA00023065"/>
    </source>
</evidence>
<evidence type="ECO:0000256" key="3">
    <source>
        <dbReference type="ARBA" id="ARBA00022448"/>
    </source>
</evidence>
<comment type="catalytic activity">
    <reaction evidence="17">
        <text>tauroursodeoxycholate(out) + 2 Na(+)(out) = tauroursodeoxycholate(in) + 2 Na(+)(in)</text>
        <dbReference type="Rhea" id="RHEA:71927"/>
        <dbReference type="ChEBI" id="CHEBI:29101"/>
        <dbReference type="ChEBI" id="CHEBI:132028"/>
    </reaction>
</comment>
<evidence type="ECO:0000256" key="26">
    <source>
        <dbReference type="ARBA" id="ARBA00056510"/>
    </source>
</evidence>
<comment type="catalytic activity">
    <reaction evidence="19">
        <text>tauro-beta-muricholate(out) + 2 Na(+)(out) = tauro-beta-muricholate(in) + 2 Na(+)(in)</text>
        <dbReference type="Rhea" id="RHEA:72179"/>
        <dbReference type="ChEBI" id="CHEBI:29101"/>
        <dbReference type="ChEBI" id="CHEBI:133064"/>
    </reaction>
</comment>
<gene>
    <name evidence="33" type="primary">Slc10a1</name>
    <name evidence="33" type="ORF">MENNOV_R05072</name>
</gene>
<comment type="catalytic activity">
    <reaction evidence="15">
        <text>cholate(out) + 2 Na(+)(out) = cholate(in) + 2 Na(+)(in)</text>
        <dbReference type="Rhea" id="RHEA:71911"/>
        <dbReference type="ChEBI" id="CHEBI:29101"/>
        <dbReference type="ChEBI" id="CHEBI:29747"/>
    </reaction>
</comment>
<proteinExistence type="inferred from homology"/>
<evidence type="ECO:0000256" key="32">
    <source>
        <dbReference type="SAM" id="Phobius"/>
    </source>
</evidence>
<evidence type="ECO:0000256" key="15">
    <source>
        <dbReference type="ARBA" id="ARBA00034231"/>
    </source>
</evidence>
<organism evidence="33">
    <name type="scientific">Menura novaehollandiae</name>
    <name type="common">superb lyrebird</name>
    <dbReference type="NCBI Taxonomy" id="47692"/>
    <lineage>
        <taxon>Eukaryota</taxon>
        <taxon>Metazoa</taxon>
        <taxon>Chordata</taxon>
        <taxon>Craniata</taxon>
        <taxon>Vertebrata</taxon>
        <taxon>Euteleostomi</taxon>
        <taxon>Archelosauria</taxon>
        <taxon>Archosauria</taxon>
        <taxon>Dinosauria</taxon>
        <taxon>Saurischia</taxon>
        <taxon>Theropoda</taxon>
        <taxon>Coelurosauria</taxon>
        <taxon>Aves</taxon>
        <taxon>Neognathae</taxon>
        <taxon>Neoaves</taxon>
        <taxon>Telluraves</taxon>
        <taxon>Australaves</taxon>
        <taxon>Passeriformes</taxon>
        <taxon>Menuridae</taxon>
        <taxon>Menura</taxon>
    </lineage>
</organism>
<comment type="catalytic activity">
    <reaction evidence="18">
        <text>taurodeoxycholate(out) + 2 Na(+)(out) = taurodeoxycholate(in) + 2 Na(+)(in)</text>
        <dbReference type="Rhea" id="RHEA:72087"/>
        <dbReference type="ChEBI" id="CHEBI:29101"/>
        <dbReference type="ChEBI" id="CHEBI:36261"/>
    </reaction>
</comment>
<dbReference type="InterPro" id="IPR004710">
    <property type="entry name" value="Bilac:Na_transpt"/>
</dbReference>
<evidence type="ECO:0000256" key="27">
    <source>
        <dbReference type="ARBA" id="ARBA00073206"/>
    </source>
</evidence>
<dbReference type="Proteomes" id="UP000521578">
    <property type="component" value="Unassembled WGS sequence"/>
</dbReference>
<keyword evidence="3" id="KW-0813">Transport</keyword>
<evidence type="ECO:0000256" key="18">
    <source>
        <dbReference type="ARBA" id="ARBA00047743"/>
    </source>
</evidence>
<keyword evidence="12" id="KW-0325">Glycoprotein</keyword>
<evidence type="ECO:0000256" key="1">
    <source>
        <dbReference type="ARBA" id="ARBA00004651"/>
    </source>
</evidence>
<feature type="transmembrane region" description="Helical" evidence="32">
    <location>
        <begin position="62"/>
        <end position="80"/>
    </location>
</feature>
<keyword evidence="13" id="KW-0739">Sodium transport</keyword>
<comment type="catalytic activity">
    <reaction evidence="14">
        <text>glycocholate(out) + 2 Na(+)(out) = glycocholate(in) + 2 Na(+)(in)</text>
        <dbReference type="Rhea" id="RHEA:71935"/>
        <dbReference type="ChEBI" id="CHEBI:29101"/>
        <dbReference type="ChEBI" id="CHEBI:29746"/>
    </reaction>
</comment>
<comment type="similarity">
    <text evidence="2">Belongs to the bile acid:sodium symporter (BASS) (TC 2.A.28) family.</text>
</comment>
<evidence type="ECO:0000256" key="13">
    <source>
        <dbReference type="ARBA" id="ARBA00023201"/>
    </source>
</evidence>
<keyword evidence="7 32" id="KW-1133">Transmembrane helix</keyword>
<evidence type="ECO:0000256" key="4">
    <source>
        <dbReference type="ARBA" id="ARBA00022475"/>
    </source>
</evidence>